<dbReference type="PANTHER" id="PTHR33164">
    <property type="entry name" value="TRANSCRIPTIONAL REGULATOR, MARR FAMILY"/>
    <property type="match status" value="1"/>
</dbReference>
<comment type="caution">
    <text evidence="3">The sequence shown here is derived from an EMBL/GenBank/DDBJ whole genome shotgun (WGS) entry which is preliminary data.</text>
</comment>
<feature type="domain" description="HTH marR-type" evidence="2">
    <location>
        <begin position="30"/>
        <end position="166"/>
    </location>
</feature>
<dbReference type="SUPFAM" id="SSF46785">
    <property type="entry name" value="Winged helix' DNA-binding domain"/>
    <property type="match status" value="1"/>
</dbReference>
<organism evidence="3 4">
    <name type="scientific">Glycomyces endophyticus</name>
    <dbReference type="NCBI Taxonomy" id="480996"/>
    <lineage>
        <taxon>Bacteria</taxon>
        <taxon>Bacillati</taxon>
        <taxon>Actinomycetota</taxon>
        <taxon>Actinomycetes</taxon>
        <taxon>Glycomycetales</taxon>
        <taxon>Glycomycetaceae</taxon>
        <taxon>Glycomyces</taxon>
    </lineage>
</organism>
<evidence type="ECO:0000256" key="1">
    <source>
        <dbReference type="SAM" id="MobiDB-lite"/>
    </source>
</evidence>
<dbReference type="PRINTS" id="PR00598">
    <property type="entry name" value="HTHMARR"/>
</dbReference>
<feature type="region of interest" description="Disordered" evidence="1">
    <location>
        <begin position="9"/>
        <end position="32"/>
    </location>
</feature>
<dbReference type="Proteomes" id="UP001499851">
    <property type="component" value="Unassembled WGS sequence"/>
</dbReference>
<feature type="compositionally biased region" description="Basic and acidic residues" evidence="1">
    <location>
        <begin position="12"/>
        <end position="32"/>
    </location>
</feature>
<name>A0ABP4S4H3_9ACTN</name>
<evidence type="ECO:0000313" key="3">
    <source>
        <dbReference type="EMBL" id="GAA1663713.1"/>
    </source>
</evidence>
<dbReference type="InterPro" id="IPR039422">
    <property type="entry name" value="MarR/SlyA-like"/>
</dbReference>
<proteinExistence type="predicted"/>
<dbReference type="SMART" id="SM00347">
    <property type="entry name" value="HTH_MARR"/>
    <property type="match status" value="1"/>
</dbReference>
<dbReference type="InterPro" id="IPR000835">
    <property type="entry name" value="HTH_MarR-typ"/>
</dbReference>
<dbReference type="InterPro" id="IPR036388">
    <property type="entry name" value="WH-like_DNA-bd_sf"/>
</dbReference>
<dbReference type="PROSITE" id="PS50995">
    <property type="entry name" value="HTH_MARR_2"/>
    <property type="match status" value="1"/>
</dbReference>
<dbReference type="PANTHER" id="PTHR33164:SF106">
    <property type="entry name" value="TRANSCRIPTIONAL REGULATORY PROTEIN"/>
    <property type="match status" value="1"/>
</dbReference>
<keyword evidence="4" id="KW-1185">Reference proteome</keyword>
<evidence type="ECO:0000259" key="2">
    <source>
        <dbReference type="PROSITE" id="PS50995"/>
    </source>
</evidence>
<accession>A0ABP4S4H3</accession>
<protein>
    <submittedName>
        <fullName evidence="3">MarR family transcriptional regulator</fullName>
    </submittedName>
</protein>
<dbReference type="Pfam" id="PF12802">
    <property type="entry name" value="MarR_2"/>
    <property type="match status" value="1"/>
</dbReference>
<sequence>MIEIVDCNATTDTDRTARMTRDTDGGGPTDRDLSRLLQNLTVESDRYAERFGAKHGLHRTDVNALALIMESARLGVPLSPSSLAKELRLSPSATTALIDRLEALGHVERARPAGDRRRVALEVPAAAVEANRHLFTPLAMAFAQSWAGFTPEEREVVARFLQVSTETMKAVSAEAADQVRDQRSR</sequence>
<reference evidence="4" key="1">
    <citation type="journal article" date="2019" name="Int. J. Syst. Evol. Microbiol.">
        <title>The Global Catalogue of Microorganisms (GCM) 10K type strain sequencing project: providing services to taxonomists for standard genome sequencing and annotation.</title>
        <authorList>
            <consortium name="The Broad Institute Genomics Platform"/>
            <consortium name="The Broad Institute Genome Sequencing Center for Infectious Disease"/>
            <person name="Wu L."/>
            <person name="Ma J."/>
        </authorList>
    </citation>
    <scope>NUCLEOTIDE SEQUENCE [LARGE SCALE GENOMIC DNA]</scope>
    <source>
        <strain evidence="4">JCM 16001</strain>
    </source>
</reference>
<dbReference type="EMBL" id="BAAAQF010000003">
    <property type="protein sequence ID" value="GAA1663713.1"/>
    <property type="molecule type" value="Genomic_DNA"/>
</dbReference>
<dbReference type="InterPro" id="IPR036390">
    <property type="entry name" value="WH_DNA-bd_sf"/>
</dbReference>
<dbReference type="Gene3D" id="1.10.10.10">
    <property type="entry name" value="Winged helix-like DNA-binding domain superfamily/Winged helix DNA-binding domain"/>
    <property type="match status" value="1"/>
</dbReference>
<gene>
    <name evidence="3" type="ORF">GCM10009830_06480</name>
</gene>
<evidence type="ECO:0000313" key="4">
    <source>
        <dbReference type="Proteomes" id="UP001499851"/>
    </source>
</evidence>